<evidence type="ECO:0000256" key="4">
    <source>
        <dbReference type="ARBA" id="ARBA00006425"/>
    </source>
</evidence>
<keyword evidence="8" id="KW-0539">Nucleus</keyword>
<dbReference type="GO" id="GO:0005634">
    <property type="term" value="C:nucleus"/>
    <property type="evidence" value="ECO:0007669"/>
    <property type="project" value="UniProtKB-SubCell"/>
</dbReference>
<dbReference type="FunFam" id="1.10.10.140:FF:000003">
    <property type="entry name" value="Cytochrome c oxidase assembly factor 6"/>
    <property type="match status" value="1"/>
</dbReference>
<dbReference type="Pfam" id="PF02297">
    <property type="entry name" value="COX6B"/>
    <property type="match status" value="1"/>
</dbReference>
<dbReference type="AlphaFoldDB" id="A0AAJ0C0F7"/>
<evidence type="ECO:0000256" key="1">
    <source>
        <dbReference type="ARBA" id="ARBA00004123"/>
    </source>
</evidence>
<dbReference type="GO" id="GO:0033617">
    <property type="term" value="P:mitochondrial respiratory chain complex IV assembly"/>
    <property type="evidence" value="ECO:0007669"/>
    <property type="project" value="TreeGrafter"/>
</dbReference>
<sequence length="116" mass="13246">MGLLDYFRNESDRRADEVRSGAVAPSRTERQRCYVARDAYFACLDANGIVDALKDEKGAAKACGRQGAEFEKDCAAQWVTYFKKWRVQEIQKQARLKELEAQGANKMDIQSDFSKR</sequence>
<comment type="subcellular location">
    <subcellularLocation>
        <location evidence="2">Cytoplasm</location>
    </subcellularLocation>
    <subcellularLocation>
        <location evidence="3">Mitochondrion intermembrane space</location>
    </subcellularLocation>
    <subcellularLocation>
        <location evidence="1">Nucleus</location>
    </subcellularLocation>
</comment>
<comment type="caution">
    <text evidence="9">The sequence shown here is derived from an EMBL/GenBank/DDBJ whole genome shotgun (WGS) entry which is preliminary data.</text>
</comment>
<dbReference type="PANTHER" id="PTHR47677">
    <property type="entry name" value="CYTOCHROME C OXIDASE ASSEMBLY FACTOR 6"/>
    <property type="match status" value="1"/>
</dbReference>
<name>A0AAJ0C0F7_9PEZI</name>
<dbReference type="SUPFAM" id="SSF47694">
    <property type="entry name" value="Cytochrome c oxidase subunit h"/>
    <property type="match status" value="1"/>
</dbReference>
<evidence type="ECO:0000256" key="2">
    <source>
        <dbReference type="ARBA" id="ARBA00004496"/>
    </source>
</evidence>
<reference evidence="9" key="1">
    <citation type="submission" date="2023-06" db="EMBL/GenBank/DDBJ databases">
        <title>Genome-scale phylogeny and comparative genomics of the fungal order Sordariales.</title>
        <authorList>
            <consortium name="Lawrence Berkeley National Laboratory"/>
            <person name="Hensen N."/>
            <person name="Bonometti L."/>
            <person name="Westerberg I."/>
            <person name="Brannstrom I.O."/>
            <person name="Guillou S."/>
            <person name="Cros-Aarteil S."/>
            <person name="Calhoun S."/>
            <person name="Haridas S."/>
            <person name="Kuo A."/>
            <person name="Mondo S."/>
            <person name="Pangilinan J."/>
            <person name="Riley R."/>
            <person name="Labutti K."/>
            <person name="Andreopoulos B."/>
            <person name="Lipzen A."/>
            <person name="Chen C."/>
            <person name="Yanf M."/>
            <person name="Daum C."/>
            <person name="Ng V."/>
            <person name="Clum A."/>
            <person name="Steindorff A."/>
            <person name="Ohm R."/>
            <person name="Martin F."/>
            <person name="Silar P."/>
            <person name="Natvig D."/>
            <person name="Lalanne C."/>
            <person name="Gautier V."/>
            <person name="Ament-Velasquez S.L."/>
            <person name="Kruys A."/>
            <person name="Hutchinson M.I."/>
            <person name="Powell A.J."/>
            <person name="Barry K."/>
            <person name="Miller A.N."/>
            <person name="Grigoriev I.V."/>
            <person name="Debuchy R."/>
            <person name="Gladieux P."/>
            <person name="Thoren M.H."/>
            <person name="Johannesson H."/>
        </authorList>
    </citation>
    <scope>NUCLEOTIDE SEQUENCE</scope>
    <source>
        <strain evidence="9">8032-3</strain>
    </source>
</reference>
<dbReference type="PANTHER" id="PTHR47677:SF1">
    <property type="entry name" value="CYTOCHROME C OXIDASE ASSEMBLY FACTOR 6"/>
    <property type="match status" value="1"/>
</dbReference>
<proteinExistence type="inferred from homology"/>
<evidence type="ECO:0000256" key="7">
    <source>
        <dbReference type="ARBA" id="ARBA00023157"/>
    </source>
</evidence>
<evidence type="ECO:0000313" key="10">
    <source>
        <dbReference type="Proteomes" id="UP001244011"/>
    </source>
</evidence>
<evidence type="ECO:0000256" key="5">
    <source>
        <dbReference type="ARBA" id="ARBA00022490"/>
    </source>
</evidence>
<comment type="similarity">
    <text evidence="4">Belongs to the cytochrome c oxidase subunit 6B family.</text>
</comment>
<keyword evidence="5" id="KW-0963">Cytoplasm</keyword>
<dbReference type="InterPro" id="IPR048281">
    <property type="entry name" value="COA6_fun"/>
</dbReference>
<dbReference type="Gene3D" id="1.10.10.140">
    <property type="entry name" value="Cytochrome c oxidase, subunit VIb"/>
    <property type="match status" value="1"/>
</dbReference>
<evidence type="ECO:0000256" key="8">
    <source>
        <dbReference type="ARBA" id="ARBA00023242"/>
    </source>
</evidence>
<organism evidence="9 10">
    <name type="scientific">Phialemonium atrogriseum</name>
    <dbReference type="NCBI Taxonomy" id="1093897"/>
    <lineage>
        <taxon>Eukaryota</taxon>
        <taxon>Fungi</taxon>
        <taxon>Dikarya</taxon>
        <taxon>Ascomycota</taxon>
        <taxon>Pezizomycotina</taxon>
        <taxon>Sordariomycetes</taxon>
        <taxon>Sordariomycetidae</taxon>
        <taxon>Cephalothecales</taxon>
        <taxon>Cephalothecaceae</taxon>
        <taxon>Phialemonium</taxon>
    </lineage>
</organism>
<evidence type="ECO:0000313" key="9">
    <source>
        <dbReference type="EMBL" id="KAK1766432.1"/>
    </source>
</evidence>
<gene>
    <name evidence="9" type="ORF">QBC33DRAFT_541030</name>
</gene>
<dbReference type="GO" id="GO:0005758">
    <property type="term" value="C:mitochondrial intermembrane space"/>
    <property type="evidence" value="ECO:0007669"/>
    <property type="project" value="UniProtKB-SubCell"/>
</dbReference>
<evidence type="ECO:0000256" key="6">
    <source>
        <dbReference type="ARBA" id="ARBA00023128"/>
    </source>
</evidence>
<dbReference type="GeneID" id="85311310"/>
<dbReference type="InterPro" id="IPR036549">
    <property type="entry name" value="CX6/COA6-like_sf"/>
</dbReference>
<dbReference type="EMBL" id="MU839011">
    <property type="protein sequence ID" value="KAK1766432.1"/>
    <property type="molecule type" value="Genomic_DNA"/>
</dbReference>
<dbReference type="InterPro" id="IPR048280">
    <property type="entry name" value="COX6B-like"/>
</dbReference>
<dbReference type="PROSITE" id="PS51808">
    <property type="entry name" value="CHCH"/>
    <property type="match status" value="1"/>
</dbReference>
<dbReference type="RefSeq" id="XP_060282645.1">
    <property type="nucleotide sequence ID" value="XM_060428123.1"/>
</dbReference>
<keyword evidence="10" id="KW-1185">Reference proteome</keyword>
<keyword evidence="7" id="KW-1015">Disulfide bond</keyword>
<evidence type="ECO:0000256" key="3">
    <source>
        <dbReference type="ARBA" id="ARBA00004569"/>
    </source>
</evidence>
<dbReference type="Proteomes" id="UP001244011">
    <property type="component" value="Unassembled WGS sequence"/>
</dbReference>
<protein>
    <submittedName>
        <fullName evidence="9">Cytochrome c oxidase assembly factor 6</fullName>
    </submittedName>
</protein>
<accession>A0AAJ0C0F7</accession>
<keyword evidence="6" id="KW-0496">Mitochondrion</keyword>